<dbReference type="Proteomes" id="UP001163603">
    <property type="component" value="Chromosome 2"/>
</dbReference>
<name>A0ACC0ZCP8_9ROSI</name>
<dbReference type="EMBL" id="CM047737">
    <property type="protein sequence ID" value="KAJ0049250.1"/>
    <property type="molecule type" value="Genomic_DNA"/>
</dbReference>
<proteinExistence type="predicted"/>
<keyword evidence="2" id="KW-1185">Reference proteome</keyword>
<protein>
    <submittedName>
        <fullName evidence="1">Uncharacterized protein</fullName>
    </submittedName>
</protein>
<sequence>MTILSIIIIYLSLFTFFCSKKPLHFQVIFCSSSSSASSTFISQVIFFSSSSSASSTFISQVVSRSHKHDG</sequence>
<organism evidence="1 2">
    <name type="scientific">Pistacia integerrima</name>
    <dbReference type="NCBI Taxonomy" id="434235"/>
    <lineage>
        <taxon>Eukaryota</taxon>
        <taxon>Viridiplantae</taxon>
        <taxon>Streptophyta</taxon>
        <taxon>Embryophyta</taxon>
        <taxon>Tracheophyta</taxon>
        <taxon>Spermatophyta</taxon>
        <taxon>Magnoliopsida</taxon>
        <taxon>eudicotyledons</taxon>
        <taxon>Gunneridae</taxon>
        <taxon>Pentapetalae</taxon>
        <taxon>rosids</taxon>
        <taxon>malvids</taxon>
        <taxon>Sapindales</taxon>
        <taxon>Anacardiaceae</taxon>
        <taxon>Pistacia</taxon>
    </lineage>
</organism>
<gene>
    <name evidence="1" type="ORF">Pint_16890</name>
</gene>
<comment type="caution">
    <text evidence="1">The sequence shown here is derived from an EMBL/GenBank/DDBJ whole genome shotgun (WGS) entry which is preliminary data.</text>
</comment>
<evidence type="ECO:0000313" key="1">
    <source>
        <dbReference type="EMBL" id="KAJ0049250.1"/>
    </source>
</evidence>
<reference evidence="2" key="1">
    <citation type="journal article" date="2023" name="G3 (Bethesda)">
        <title>Genome assembly and association tests identify interacting loci associated with vigor, precocity, and sex in interspecific pistachio rootstocks.</title>
        <authorList>
            <person name="Palmer W."/>
            <person name="Jacygrad E."/>
            <person name="Sagayaradj S."/>
            <person name="Cavanaugh K."/>
            <person name="Han R."/>
            <person name="Bertier L."/>
            <person name="Beede B."/>
            <person name="Kafkas S."/>
            <person name="Golino D."/>
            <person name="Preece J."/>
            <person name="Michelmore R."/>
        </authorList>
    </citation>
    <scope>NUCLEOTIDE SEQUENCE [LARGE SCALE GENOMIC DNA]</scope>
</reference>
<evidence type="ECO:0000313" key="2">
    <source>
        <dbReference type="Proteomes" id="UP001163603"/>
    </source>
</evidence>
<accession>A0ACC0ZCP8</accession>